<dbReference type="InterPro" id="IPR037401">
    <property type="entry name" value="SnoaL-like"/>
</dbReference>
<evidence type="ECO:0000259" key="1">
    <source>
        <dbReference type="Pfam" id="PF13577"/>
    </source>
</evidence>
<dbReference type="Gene3D" id="3.10.450.50">
    <property type="match status" value="1"/>
</dbReference>
<gene>
    <name evidence="2" type="ORF">GKO32_16315</name>
</gene>
<dbReference type="OrthoDB" id="1492465at2"/>
<reference evidence="2 3" key="1">
    <citation type="submission" date="2019-11" db="EMBL/GenBank/DDBJ databases">
        <title>Draft genome of Amycolatopsis RM579.</title>
        <authorList>
            <person name="Duangmal K."/>
            <person name="Mingma R."/>
        </authorList>
    </citation>
    <scope>NUCLEOTIDE SEQUENCE [LARGE SCALE GENOMIC DNA]</scope>
    <source>
        <strain evidence="2 3">RM579</strain>
    </source>
</reference>
<organism evidence="2 3">
    <name type="scientific">Amycolatopsis pithecellobii</name>
    <dbReference type="NCBI Taxonomy" id="664692"/>
    <lineage>
        <taxon>Bacteria</taxon>
        <taxon>Bacillati</taxon>
        <taxon>Actinomycetota</taxon>
        <taxon>Actinomycetes</taxon>
        <taxon>Pseudonocardiales</taxon>
        <taxon>Pseudonocardiaceae</taxon>
        <taxon>Amycolatopsis</taxon>
    </lineage>
</organism>
<proteinExistence type="predicted"/>
<dbReference type="InterPro" id="IPR032710">
    <property type="entry name" value="NTF2-like_dom_sf"/>
</dbReference>
<sequence>MSFAELIGLTLLISRDEVKRKRSAMADQQAEVRAHDVVAVTGLIGRERQARDRRWWSEMGKCFHPDSIVELSWFTGSGAEFVASSEVAARGPVSPVHHIGLPVVRFRGDRAVAEVPATITSLDSINGVPVDLTSNIRILYRLQAHDSGWLIHGLHAIYERDTVAPVEVGAVLDLREENLGRFRRPYRYLAFLMSLRGITVGEGLYGDDQPDRVEALYTAAFEWLRG</sequence>
<evidence type="ECO:0000313" key="3">
    <source>
        <dbReference type="Proteomes" id="UP000440096"/>
    </source>
</evidence>
<comment type="caution">
    <text evidence="2">The sequence shown here is derived from an EMBL/GenBank/DDBJ whole genome shotgun (WGS) entry which is preliminary data.</text>
</comment>
<protein>
    <recommendedName>
        <fullName evidence="1">SnoaL-like domain-containing protein</fullName>
    </recommendedName>
</protein>
<dbReference type="Pfam" id="PF13577">
    <property type="entry name" value="SnoaL_4"/>
    <property type="match status" value="1"/>
</dbReference>
<accession>A0A6N7YR73</accession>
<dbReference type="AlphaFoldDB" id="A0A6N7YR73"/>
<name>A0A6N7YR73_9PSEU</name>
<dbReference type="SUPFAM" id="SSF54427">
    <property type="entry name" value="NTF2-like"/>
    <property type="match status" value="1"/>
</dbReference>
<dbReference type="Proteomes" id="UP000440096">
    <property type="component" value="Unassembled WGS sequence"/>
</dbReference>
<evidence type="ECO:0000313" key="2">
    <source>
        <dbReference type="EMBL" id="MTD55527.1"/>
    </source>
</evidence>
<feature type="domain" description="SnoaL-like" evidence="1">
    <location>
        <begin position="34"/>
        <end position="153"/>
    </location>
</feature>
<keyword evidence="3" id="KW-1185">Reference proteome</keyword>
<dbReference type="EMBL" id="WMBA01000023">
    <property type="protein sequence ID" value="MTD55527.1"/>
    <property type="molecule type" value="Genomic_DNA"/>
</dbReference>